<dbReference type="EMBL" id="JAJKBJ010000016">
    <property type="protein sequence ID" value="MCL9684918.1"/>
    <property type="molecule type" value="Genomic_DNA"/>
</dbReference>
<name>A0A9X2D2B1_9GAMM</name>
<gene>
    <name evidence="1" type="ORF">LOX96_12500</name>
</gene>
<keyword evidence="2" id="KW-1185">Reference proteome</keyword>
<dbReference type="Gene3D" id="2.60.40.4150">
    <property type="entry name" value="Type VI secretion system, lipoprotein SciN"/>
    <property type="match status" value="1"/>
</dbReference>
<dbReference type="RefSeq" id="WP_250422750.1">
    <property type="nucleotide sequence ID" value="NZ_JAJKBJ010000016.1"/>
</dbReference>
<evidence type="ECO:0000313" key="2">
    <source>
        <dbReference type="Proteomes" id="UP001139721"/>
    </source>
</evidence>
<accession>A0A9X2D2B1</accession>
<evidence type="ECO:0000313" key="1">
    <source>
        <dbReference type="EMBL" id="MCL9684918.1"/>
    </source>
</evidence>
<sequence length="198" mass="22179">MLKIIFYLILLILVGCGGKNKEPQLASSYQDNAILIRAQASKDLNQYDHRKHTLKLGIIQIEKVEDIQNQIITSEGISELLDGDTEADGSSPKNSKVHLQTFFVAPGTTQTFTMARMAGAKTIVVIAGYYNLTPAGVVRIYEIPVFKNWKPITFWEETRRMGRIAIFLDLGAQAINYTETTSKVTKPLPKTKNLVTYK</sequence>
<dbReference type="Proteomes" id="UP001139721">
    <property type="component" value="Unassembled WGS sequence"/>
</dbReference>
<proteinExistence type="predicted"/>
<keyword evidence="1" id="KW-0449">Lipoprotein</keyword>
<dbReference type="InterPro" id="IPR038706">
    <property type="entry name" value="Type_VI_SciN-like_sf"/>
</dbReference>
<organism evidence="1 2">
    <name type="scientific">Legionella maioricensis</name>
    <dbReference type="NCBI Taxonomy" id="2896528"/>
    <lineage>
        <taxon>Bacteria</taxon>
        <taxon>Pseudomonadati</taxon>
        <taxon>Pseudomonadota</taxon>
        <taxon>Gammaproteobacteria</taxon>
        <taxon>Legionellales</taxon>
        <taxon>Legionellaceae</taxon>
        <taxon>Legionella</taxon>
    </lineage>
</organism>
<comment type="caution">
    <text evidence="1">The sequence shown here is derived from an EMBL/GenBank/DDBJ whole genome shotgun (WGS) entry which is preliminary data.</text>
</comment>
<dbReference type="PROSITE" id="PS51257">
    <property type="entry name" value="PROKAR_LIPOPROTEIN"/>
    <property type="match status" value="1"/>
</dbReference>
<protein>
    <submittedName>
        <fullName evidence="1">Type VI secretion lipoprotein TssJ</fullName>
    </submittedName>
</protein>
<reference evidence="1" key="1">
    <citation type="submission" date="2021-11" db="EMBL/GenBank/DDBJ databases">
        <title>Legionella maioricencis sp. nov., a new species isolated from hot water samples in Mallorca.</title>
        <authorList>
            <person name="Crespi S."/>
            <person name="Drasar V."/>
            <person name="Salva-Serra F."/>
            <person name="Jaen-Luchoro D."/>
            <person name="Pineiro-Iglesias B."/>
            <person name="Aliaga F."/>
            <person name="Fernandez-Juarez V."/>
            <person name="Coll G."/>
            <person name="Moore E.R.B."/>
            <person name="Bennasar-Figueras A."/>
        </authorList>
    </citation>
    <scope>NUCLEOTIDE SEQUENCE</scope>
    <source>
        <strain evidence="1">HCPI-6</strain>
    </source>
</reference>
<dbReference type="AlphaFoldDB" id="A0A9X2D2B1"/>